<dbReference type="InterPro" id="IPR036397">
    <property type="entry name" value="RNaseH_sf"/>
</dbReference>
<gene>
    <name evidence="2" type="ORF">E0495_02670</name>
</gene>
<dbReference type="NCBIfam" id="NF033577">
    <property type="entry name" value="transpos_IS481"/>
    <property type="match status" value="1"/>
</dbReference>
<sequence length="320" mass="37480">MGQILHGCAKTTETIRRAIQNSKESIAKLSRYYNLNPKTIIKWRKRSFAKDADMGPKHARSTVLTLEEEAVIVAFRKHTLLPLDDCLYALQTSIPHLTRSSLHRCLQRHSISRLPDVDGEVKPKKKFKQYPIGYFHIDIAEVRTEEGKLYLFVAIDRTSKFTYVELHKSATKPIAAEFLRNLIKILPYKIHTILTDNSVQFTNQKRHKYAFQHIFDRACEENDIEHRLTKVSHPWTNGQVERMNKTLKNATVKKYYYQSHQQLKEHLYDFVMAYNYAKRLKTLKGLTPFEFISLQWTKSPELFILNPHHHTLGPYTPCVS</sequence>
<evidence type="ECO:0000313" key="3">
    <source>
        <dbReference type="Proteomes" id="UP000422744"/>
    </source>
</evidence>
<accession>A0A6I6CKI9</accession>
<dbReference type="InterPro" id="IPR047656">
    <property type="entry name" value="IS481-like_transpos"/>
</dbReference>
<dbReference type="Pfam" id="PF13333">
    <property type="entry name" value="rve_2"/>
    <property type="match status" value="1"/>
</dbReference>
<reference evidence="2 3" key="1">
    <citation type="submission" date="2019-03" db="EMBL/GenBank/DDBJ databases">
        <title>Wolbachia endosymbiont of Haematobia irritans wIrr.</title>
        <authorList>
            <person name="Parry R.H."/>
            <person name="Asgari S."/>
        </authorList>
    </citation>
    <scope>NUCLEOTIDE SEQUENCE [LARGE SCALE GENOMIC DNA]</scope>
    <source>
        <strain evidence="3">wIrr</strain>
    </source>
</reference>
<dbReference type="GO" id="GO:0015074">
    <property type="term" value="P:DNA integration"/>
    <property type="evidence" value="ECO:0007669"/>
    <property type="project" value="InterPro"/>
</dbReference>
<dbReference type="Proteomes" id="UP000422744">
    <property type="component" value="Chromosome"/>
</dbReference>
<dbReference type="PROSITE" id="PS50994">
    <property type="entry name" value="INTEGRASE"/>
    <property type="match status" value="1"/>
</dbReference>
<dbReference type="GO" id="GO:0003676">
    <property type="term" value="F:nucleic acid binding"/>
    <property type="evidence" value="ECO:0007669"/>
    <property type="project" value="InterPro"/>
</dbReference>
<dbReference type="PANTHER" id="PTHR35004">
    <property type="entry name" value="TRANSPOSASE RV3428C-RELATED"/>
    <property type="match status" value="1"/>
</dbReference>
<dbReference type="InterPro" id="IPR001584">
    <property type="entry name" value="Integrase_cat-core"/>
</dbReference>
<proteinExistence type="predicted"/>
<dbReference type="RefSeq" id="WP_012673056.1">
    <property type="nucleotide sequence ID" value="NZ_AP028950.1"/>
</dbReference>
<dbReference type="InterPro" id="IPR012337">
    <property type="entry name" value="RNaseH-like_sf"/>
</dbReference>
<name>A0A6I6CKI9_WOLPI</name>
<evidence type="ECO:0000313" key="2">
    <source>
        <dbReference type="EMBL" id="QGT16176.1"/>
    </source>
</evidence>
<dbReference type="SUPFAM" id="SSF53098">
    <property type="entry name" value="Ribonuclease H-like"/>
    <property type="match status" value="1"/>
</dbReference>
<protein>
    <submittedName>
        <fullName evidence="2">IS481-like element ISWpi4 family transposase</fullName>
    </submittedName>
</protein>
<dbReference type="Pfam" id="PF00665">
    <property type="entry name" value="rve"/>
    <property type="match status" value="1"/>
</dbReference>
<dbReference type="Gene3D" id="3.30.420.10">
    <property type="entry name" value="Ribonuclease H-like superfamily/Ribonuclease H"/>
    <property type="match status" value="1"/>
</dbReference>
<dbReference type="AlphaFoldDB" id="A0A6I6CKI9"/>
<evidence type="ECO:0000259" key="1">
    <source>
        <dbReference type="PROSITE" id="PS50994"/>
    </source>
</evidence>
<feature type="domain" description="Integrase catalytic" evidence="1">
    <location>
        <begin position="127"/>
        <end position="296"/>
    </location>
</feature>
<organism evidence="2 3">
    <name type="scientific">Wolbachia pipientis</name>
    <dbReference type="NCBI Taxonomy" id="955"/>
    <lineage>
        <taxon>Bacteria</taxon>
        <taxon>Pseudomonadati</taxon>
        <taxon>Pseudomonadota</taxon>
        <taxon>Alphaproteobacteria</taxon>
        <taxon>Rickettsiales</taxon>
        <taxon>Anaplasmataceae</taxon>
        <taxon>Wolbachieae</taxon>
        <taxon>Wolbachia</taxon>
    </lineage>
</organism>
<dbReference type="EMBL" id="CP037426">
    <property type="protein sequence ID" value="QGT16176.1"/>
    <property type="molecule type" value="Genomic_DNA"/>
</dbReference>
<dbReference type="PANTHER" id="PTHR35004:SF7">
    <property type="entry name" value="INTEGRASE PROTEIN"/>
    <property type="match status" value="1"/>
</dbReference>